<feature type="transmembrane region" description="Helical" evidence="12">
    <location>
        <begin position="188"/>
        <end position="208"/>
    </location>
</feature>
<feature type="transmembrane region" description="Helical" evidence="12">
    <location>
        <begin position="49"/>
        <end position="71"/>
    </location>
</feature>
<keyword evidence="14" id="KW-1185">Reference proteome</keyword>
<dbReference type="RefSeq" id="WP_194702600.1">
    <property type="nucleotide sequence ID" value="NZ_JADKNH010000008.1"/>
</dbReference>
<keyword evidence="3 12" id="KW-0813">Transport</keyword>
<evidence type="ECO:0000256" key="2">
    <source>
        <dbReference type="ARBA" id="ARBA00009819"/>
    </source>
</evidence>
<keyword evidence="10 12" id="KW-0408">Iron</keyword>
<protein>
    <submittedName>
        <fullName evidence="13">Cytochrome ubiquinol oxidase subunit I</fullName>
    </submittedName>
</protein>
<proteinExistence type="inferred from homology"/>
<dbReference type="PANTHER" id="PTHR30365">
    <property type="entry name" value="CYTOCHROME D UBIQUINOL OXIDASE"/>
    <property type="match status" value="1"/>
</dbReference>
<name>A0ABR9ZUT0_9FIRM</name>
<keyword evidence="7 12" id="KW-0479">Metal-binding</keyword>
<reference evidence="13 14" key="1">
    <citation type="submission" date="2020-11" db="EMBL/GenBank/DDBJ databases">
        <title>Fusibacter basophilias sp. nov.</title>
        <authorList>
            <person name="Qiu D."/>
        </authorList>
    </citation>
    <scope>NUCLEOTIDE SEQUENCE [LARGE SCALE GENOMIC DNA]</scope>
    <source>
        <strain evidence="13 14">Q10-2</strain>
    </source>
</reference>
<feature type="transmembrane region" description="Helical" evidence="12">
    <location>
        <begin position="336"/>
        <end position="354"/>
    </location>
</feature>
<keyword evidence="11 12" id="KW-0472">Membrane</keyword>
<keyword evidence="5 12" id="KW-0349">Heme</keyword>
<evidence type="ECO:0000256" key="7">
    <source>
        <dbReference type="ARBA" id="ARBA00022723"/>
    </source>
</evidence>
<keyword evidence="6 12" id="KW-0812">Transmembrane</keyword>
<evidence type="ECO:0000256" key="10">
    <source>
        <dbReference type="ARBA" id="ARBA00023004"/>
    </source>
</evidence>
<evidence type="ECO:0000256" key="12">
    <source>
        <dbReference type="PIRNR" id="PIRNR006446"/>
    </source>
</evidence>
<feature type="transmembrane region" description="Helical" evidence="12">
    <location>
        <begin position="220"/>
        <end position="238"/>
    </location>
</feature>
<dbReference type="Pfam" id="PF01654">
    <property type="entry name" value="Cyt_bd_oxida_I"/>
    <property type="match status" value="1"/>
</dbReference>
<evidence type="ECO:0000256" key="3">
    <source>
        <dbReference type="ARBA" id="ARBA00022448"/>
    </source>
</evidence>
<keyword evidence="9 12" id="KW-1133">Transmembrane helix</keyword>
<evidence type="ECO:0000256" key="9">
    <source>
        <dbReference type="ARBA" id="ARBA00022989"/>
    </source>
</evidence>
<feature type="transmembrane region" description="Helical" evidence="12">
    <location>
        <begin position="127"/>
        <end position="145"/>
    </location>
</feature>
<feature type="transmembrane region" description="Helical" evidence="12">
    <location>
        <begin position="91"/>
        <end position="115"/>
    </location>
</feature>
<comment type="subcellular location">
    <subcellularLocation>
        <location evidence="1">Cell membrane</location>
        <topology evidence="1">Multi-pass membrane protein</topology>
    </subcellularLocation>
</comment>
<evidence type="ECO:0000313" key="14">
    <source>
        <dbReference type="Proteomes" id="UP000614200"/>
    </source>
</evidence>
<dbReference type="PIRSF" id="PIRSF006446">
    <property type="entry name" value="Cyt_quinol_oxidase_1"/>
    <property type="match status" value="1"/>
</dbReference>
<comment type="caution">
    <text evidence="13">The sequence shown here is derived from an EMBL/GenBank/DDBJ whole genome shotgun (WGS) entry which is preliminary data.</text>
</comment>
<evidence type="ECO:0000256" key="5">
    <source>
        <dbReference type="ARBA" id="ARBA00022617"/>
    </source>
</evidence>
<accession>A0ABR9ZUT0</accession>
<keyword evidence="4 12" id="KW-1003">Cell membrane</keyword>
<dbReference type="EMBL" id="JADKNH010000008">
    <property type="protein sequence ID" value="MBF4694226.1"/>
    <property type="molecule type" value="Genomic_DNA"/>
</dbReference>
<feature type="transmembrane region" description="Helical" evidence="12">
    <location>
        <begin position="16"/>
        <end position="37"/>
    </location>
</feature>
<feature type="transmembrane region" description="Helical" evidence="12">
    <location>
        <begin position="363"/>
        <end position="386"/>
    </location>
</feature>
<organism evidence="13 14">
    <name type="scientific">Fusibacter ferrireducens</name>
    <dbReference type="NCBI Taxonomy" id="2785058"/>
    <lineage>
        <taxon>Bacteria</taxon>
        <taxon>Bacillati</taxon>
        <taxon>Bacillota</taxon>
        <taxon>Clostridia</taxon>
        <taxon>Eubacteriales</taxon>
        <taxon>Eubacteriales Family XII. Incertae Sedis</taxon>
        <taxon>Fusibacter</taxon>
    </lineage>
</organism>
<gene>
    <name evidence="13" type="ORF">ISU02_13975</name>
</gene>
<evidence type="ECO:0000256" key="4">
    <source>
        <dbReference type="ARBA" id="ARBA00022475"/>
    </source>
</evidence>
<evidence type="ECO:0000256" key="6">
    <source>
        <dbReference type="ARBA" id="ARBA00022692"/>
    </source>
</evidence>
<dbReference type="PANTHER" id="PTHR30365:SF15">
    <property type="entry name" value="CYTOCHROME BD UBIQUINOL OXIDASE SUBUNIT 1"/>
    <property type="match status" value="1"/>
</dbReference>
<dbReference type="Proteomes" id="UP000614200">
    <property type="component" value="Unassembled WGS sequence"/>
</dbReference>
<dbReference type="InterPro" id="IPR002585">
    <property type="entry name" value="Cyt-d_ubiquinol_oxidase_su_1"/>
</dbReference>
<comment type="similarity">
    <text evidence="2 12">Belongs to the cytochrome ubiquinol oxidase subunit 1 family.</text>
</comment>
<evidence type="ECO:0000256" key="1">
    <source>
        <dbReference type="ARBA" id="ARBA00004651"/>
    </source>
</evidence>
<sequence>MDLLTLARLQFAATTVYHFLFVPLTLGLSFLVAWMQYKYYKTHDQAWDTLTRYFGTLFLINFAVGVVTGIVQEFQFGMNWSNYSRFVGDIFGAPLAIEALAAFFLESTFLGLWIFGRDKLSPKLHLATIWIVAFASSLSSLWILIANSFMQSPTAFKIVETAFGPRAEMTDFWALITNPHVLRQFPHVLASGLATGAIFVLAISALNLLMSHKNDVFKKLIKPMSIVGAIALILSVGAGDAQGKYIAKHQPMKLATSEALWETTASAPFSIVSVIDEKRGMNGVSIEIPYALSILATNDPNATVQGINDLQKQYEAEYGPGDYTPPVALMFYSFRAMVYAGTLMLIVMILSIIFSKKLQQHRWYYVILVLMLPLPYLCNTAGWIFAEVGRTPWIVQGILKLQDGISTAASANATTVLISLIGFVVLYGILAIIDVSLMANFIKKGLKNIDQTIQEEKEVVTTW</sequence>
<keyword evidence="8 12" id="KW-0249">Electron transport</keyword>
<evidence type="ECO:0000256" key="11">
    <source>
        <dbReference type="ARBA" id="ARBA00023136"/>
    </source>
</evidence>
<feature type="transmembrane region" description="Helical" evidence="12">
    <location>
        <begin position="416"/>
        <end position="437"/>
    </location>
</feature>
<evidence type="ECO:0000313" key="13">
    <source>
        <dbReference type="EMBL" id="MBF4694226.1"/>
    </source>
</evidence>
<evidence type="ECO:0000256" key="8">
    <source>
        <dbReference type="ARBA" id="ARBA00022982"/>
    </source>
</evidence>